<comment type="caution">
    <text evidence="1">The sequence shown here is derived from an EMBL/GenBank/DDBJ whole genome shotgun (WGS) entry which is preliminary data.</text>
</comment>
<gene>
    <name evidence="1" type="ORF">FPK87_14145</name>
</gene>
<evidence type="ECO:0000313" key="1">
    <source>
        <dbReference type="EMBL" id="MDR8261594.1"/>
    </source>
</evidence>
<name>A0ABD5D8R0_ACIBA</name>
<sequence length="61" mass="7297">MTRFSQIRTSQDYRNIIVELENLAFMNHRTILPNPTVRTDKDLREDHPTIRAVEVETEEKK</sequence>
<organism evidence="1">
    <name type="scientific">Acinetobacter baumannii</name>
    <dbReference type="NCBI Taxonomy" id="470"/>
    <lineage>
        <taxon>Bacteria</taxon>
        <taxon>Pseudomonadati</taxon>
        <taxon>Pseudomonadota</taxon>
        <taxon>Gammaproteobacteria</taxon>
        <taxon>Moraxellales</taxon>
        <taxon>Moraxellaceae</taxon>
        <taxon>Acinetobacter</taxon>
        <taxon>Acinetobacter calcoaceticus/baumannii complex</taxon>
    </lineage>
</organism>
<dbReference type="EMBL" id="VMBB01000021">
    <property type="protein sequence ID" value="MDR8261594.1"/>
    <property type="molecule type" value="Genomic_DNA"/>
</dbReference>
<dbReference type="AlphaFoldDB" id="A0ABD5D8R0"/>
<protein>
    <submittedName>
        <fullName evidence="1">Uncharacterized protein</fullName>
    </submittedName>
</protein>
<reference evidence="1" key="1">
    <citation type="submission" date="2019-07" db="EMBL/GenBank/DDBJ databases">
        <title>Biological characteristics of mucoid Acinetobacter baumannii from a general hospital in China.</title>
        <authorList>
            <person name="Hua X."/>
            <person name="Yu Y."/>
        </authorList>
    </citation>
    <scope>NUCLEOTIDE SEQUENCE [LARGE SCALE GENOMIC DNA]</scope>
    <source>
        <strain evidence="1">N41</strain>
    </source>
</reference>
<accession>A0ABD5D8R0</accession>
<proteinExistence type="predicted"/>